<dbReference type="Pfam" id="PF03033">
    <property type="entry name" value="Glyco_transf_28"/>
    <property type="match status" value="1"/>
</dbReference>
<evidence type="ECO:0000259" key="11">
    <source>
        <dbReference type="Pfam" id="PF03033"/>
    </source>
</evidence>
<dbReference type="GO" id="GO:0071555">
    <property type="term" value="P:cell wall organization"/>
    <property type="evidence" value="ECO:0007669"/>
    <property type="project" value="UniProtKB-KW"/>
</dbReference>
<dbReference type="InterPro" id="IPR004276">
    <property type="entry name" value="GlycoTrans_28_N"/>
</dbReference>
<evidence type="ECO:0000259" key="12">
    <source>
        <dbReference type="Pfam" id="PF04101"/>
    </source>
</evidence>
<keyword evidence="2 10" id="KW-0132">Cell division</keyword>
<protein>
    <recommendedName>
        <fullName evidence="10">UDP-N-acetylglucosamine--N-acetylmuramyl-(pentapeptide) pyrophosphoryl-undecaprenol N-acetylglucosamine transferase</fullName>
        <ecNumber evidence="10">2.4.1.227</ecNumber>
    </recommendedName>
    <alternativeName>
        <fullName evidence="10">Undecaprenyl-PP-MurNAc-pentapeptide-UDPGlcNAc GlcNAc transferase</fullName>
    </alternativeName>
</protein>
<feature type="binding site" evidence="10">
    <location>
        <position position="124"/>
    </location>
    <ligand>
        <name>UDP-N-acetyl-alpha-D-glucosamine</name>
        <dbReference type="ChEBI" id="CHEBI:57705"/>
    </ligand>
</feature>
<dbReference type="PANTHER" id="PTHR21015:SF22">
    <property type="entry name" value="GLYCOSYLTRANSFERASE"/>
    <property type="match status" value="1"/>
</dbReference>
<feature type="binding site" evidence="10">
    <location>
        <position position="160"/>
    </location>
    <ligand>
        <name>UDP-N-acetyl-alpha-D-glucosamine</name>
        <dbReference type="ChEBI" id="CHEBI:57705"/>
    </ligand>
</feature>
<evidence type="ECO:0000256" key="4">
    <source>
        <dbReference type="ARBA" id="ARBA00022679"/>
    </source>
</evidence>
<keyword evidence="3 10" id="KW-0328">Glycosyltransferase</keyword>
<dbReference type="AlphaFoldDB" id="A0A7R6R081"/>
<evidence type="ECO:0000313" key="13">
    <source>
        <dbReference type="EMBL" id="BBU67936.1"/>
    </source>
</evidence>
<dbReference type="OrthoDB" id="9808936at2"/>
<feature type="binding site" evidence="10">
    <location>
        <begin position="263"/>
        <end position="268"/>
    </location>
    <ligand>
        <name>UDP-N-acetyl-alpha-D-glucosamine</name>
        <dbReference type="ChEBI" id="CHEBI:57705"/>
    </ligand>
</feature>
<comment type="pathway">
    <text evidence="10">Cell wall biogenesis; peptidoglycan biosynthesis.</text>
</comment>
<comment type="function">
    <text evidence="10">Cell wall formation. Catalyzes the transfer of a GlcNAc subunit on undecaprenyl-pyrophosphoryl-MurNAc-pentapeptide (lipid intermediate I) to form undecaprenyl-pyrophosphoryl-MurNAc-(pentapeptide)GlcNAc (lipid intermediate II).</text>
</comment>
<evidence type="ECO:0000256" key="5">
    <source>
        <dbReference type="ARBA" id="ARBA00022960"/>
    </source>
</evidence>
<dbReference type="RefSeq" id="WP_162049106.1">
    <property type="nucleotide sequence ID" value="NZ_AP022345.1"/>
</dbReference>
<dbReference type="EMBL" id="AP022345">
    <property type="protein sequence ID" value="BBU67936.1"/>
    <property type="molecule type" value="Genomic_DNA"/>
</dbReference>
<evidence type="ECO:0000256" key="3">
    <source>
        <dbReference type="ARBA" id="ARBA00022676"/>
    </source>
</evidence>
<dbReference type="Pfam" id="PF04101">
    <property type="entry name" value="Glyco_tran_28_C"/>
    <property type="match status" value="1"/>
</dbReference>
<dbReference type="InterPro" id="IPR006009">
    <property type="entry name" value="GlcNAc_MurG"/>
</dbReference>
<dbReference type="GO" id="GO:0051301">
    <property type="term" value="P:cell division"/>
    <property type="evidence" value="ECO:0007669"/>
    <property type="project" value="UniProtKB-KW"/>
</dbReference>
<keyword evidence="6 10" id="KW-0573">Peptidoglycan synthesis</keyword>
<feature type="binding site" evidence="10">
    <location>
        <position position="190"/>
    </location>
    <ligand>
        <name>UDP-N-acetyl-alpha-D-glucosamine</name>
        <dbReference type="ChEBI" id="CHEBI:57705"/>
    </ligand>
</feature>
<feature type="domain" description="Glycosyl transferase family 28 C-terminal" evidence="12">
    <location>
        <begin position="184"/>
        <end position="340"/>
    </location>
</feature>
<reference evidence="14" key="1">
    <citation type="submission" date="2020-01" db="EMBL/GenBank/DDBJ databases">
        <title>Phosphoaccumulans saitamaens gen. nov., sp. nov., a polyphosphate accumulating bacterium isolated from surface river water.</title>
        <authorList>
            <person name="Watanabe K."/>
            <person name="Suda W."/>
        </authorList>
    </citation>
    <scope>NUCLEOTIDE SEQUENCE [LARGE SCALE GENOMIC DNA]</scope>
    <source>
        <strain evidence="14">ICHIAU1</strain>
    </source>
</reference>
<dbReference type="Gene3D" id="3.40.50.2000">
    <property type="entry name" value="Glycogen Phosphorylase B"/>
    <property type="match status" value="2"/>
</dbReference>
<evidence type="ECO:0000256" key="10">
    <source>
        <dbReference type="HAMAP-Rule" id="MF_00033"/>
    </source>
</evidence>
<keyword evidence="1 10" id="KW-1003">Cell membrane</keyword>
<dbReference type="GO" id="GO:0050511">
    <property type="term" value="F:undecaprenyldiphospho-muramoylpentapeptide beta-N-acetylglucosaminyltransferase activity"/>
    <property type="evidence" value="ECO:0007669"/>
    <property type="project" value="UniProtKB-UniRule"/>
</dbReference>
<feature type="binding site" evidence="10">
    <location>
        <position position="289"/>
    </location>
    <ligand>
        <name>UDP-N-acetyl-alpha-D-glucosamine</name>
        <dbReference type="ChEBI" id="CHEBI:57705"/>
    </ligand>
</feature>
<evidence type="ECO:0000256" key="7">
    <source>
        <dbReference type="ARBA" id="ARBA00023136"/>
    </source>
</evidence>
<feature type="binding site" evidence="10">
    <location>
        <position position="244"/>
    </location>
    <ligand>
        <name>UDP-N-acetyl-alpha-D-glucosamine</name>
        <dbReference type="ChEBI" id="CHEBI:57705"/>
    </ligand>
</feature>
<comment type="catalytic activity">
    <reaction evidence="10">
        <text>di-trans,octa-cis-undecaprenyl diphospho-N-acetyl-alpha-D-muramoyl-L-alanyl-D-glutamyl-meso-2,6-diaminopimeloyl-D-alanyl-D-alanine + UDP-N-acetyl-alpha-D-glucosamine = di-trans,octa-cis-undecaprenyl diphospho-[N-acetyl-alpha-D-glucosaminyl-(1-&gt;4)]-N-acetyl-alpha-D-muramoyl-L-alanyl-D-glutamyl-meso-2,6-diaminopimeloyl-D-alanyl-D-alanine + UDP + H(+)</text>
        <dbReference type="Rhea" id="RHEA:31227"/>
        <dbReference type="ChEBI" id="CHEBI:15378"/>
        <dbReference type="ChEBI" id="CHEBI:57705"/>
        <dbReference type="ChEBI" id="CHEBI:58223"/>
        <dbReference type="ChEBI" id="CHEBI:61387"/>
        <dbReference type="ChEBI" id="CHEBI:61388"/>
        <dbReference type="EC" id="2.4.1.227"/>
    </reaction>
</comment>
<dbReference type="GO" id="GO:0008360">
    <property type="term" value="P:regulation of cell shape"/>
    <property type="evidence" value="ECO:0007669"/>
    <property type="project" value="UniProtKB-KW"/>
</dbReference>
<comment type="subcellular location">
    <subcellularLocation>
        <location evidence="10">Cell membrane</location>
        <topology evidence="10">Peripheral membrane protein</topology>
        <orientation evidence="10">Cytoplasmic side</orientation>
    </subcellularLocation>
</comment>
<dbReference type="PANTHER" id="PTHR21015">
    <property type="entry name" value="UDP-N-ACETYLGLUCOSAMINE--N-ACETYLMURAMYL-(PENTAPEPTIDE) PYROPHOSPHORYL-UNDECAPRENOL N-ACETYLGLUCOSAMINE TRANSFERASE 1"/>
    <property type="match status" value="1"/>
</dbReference>
<dbReference type="InterPro" id="IPR007235">
    <property type="entry name" value="Glyco_trans_28_C"/>
</dbReference>
<dbReference type="GO" id="GO:0009252">
    <property type="term" value="P:peptidoglycan biosynthetic process"/>
    <property type="evidence" value="ECO:0007669"/>
    <property type="project" value="UniProtKB-UniRule"/>
</dbReference>
<dbReference type="GO" id="GO:0005886">
    <property type="term" value="C:plasma membrane"/>
    <property type="evidence" value="ECO:0007669"/>
    <property type="project" value="UniProtKB-SubCell"/>
</dbReference>
<evidence type="ECO:0000256" key="2">
    <source>
        <dbReference type="ARBA" id="ARBA00022618"/>
    </source>
</evidence>
<keyword evidence="9 10" id="KW-0961">Cell wall biogenesis/degradation</keyword>
<dbReference type="Proteomes" id="UP000463961">
    <property type="component" value="Chromosome"/>
</dbReference>
<evidence type="ECO:0000256" key="8">
    <source>
        <dbReference type="ARBA" id="ARBA00023306"/>
    </source>
</evidence>
<organism evidence="13 14">
    <name type="scientific">Fluviibacter phosphoraccumulans</name>
    <dbReference type="NCBI Taxonomy" id="1751046"/>
    <lineage>
        <taxon>Bacteria</taxon>
        <taxon>Pseudomonadati</taxon>
        <taxon>Pseudomonadota</taxon>
        <taxon>Betaproteobacteria</taxon>
        <taxon>Rhodocyclales</taxon>
        <taxon>Fluviibacteraceae</taxon>
        <taxon>Fluviibacter</taxon>
    </lineage>
</organism>
<gene>
    <name evidence="10 13" type="primary">murG</name>
    <name evidence="13" type="ORF">ICHIAU1_02190</name>
</gene>
<evidence type="ECO:0000256" key="1">
    <source>
        <dbReference type="ARBA" id="ARBA00022475"/>
    </source>
</evidence>
<keyword evidence="14" id="KW-1185">Reference proteome</keyword>
<keyword evidence="4 10" id="KW-0808">Transferase</keyword>
<evidence type="ECO:0000313" key="14">
    <source>
        <dbReference type="Proteomes" id="UP000463961"/>
    </source>
</evidence>
<name>A0A7R6R081_9RHOO</name>
<comment type="similarity">
    <text evidence="10">Belongs to the glycosyltransferase 28 family. MurG subfamily.</text>
</comment>
<dbReference type="CDD" id="cd03785">
    <property type="entry name" value="GT28_MurG"/>
    <property type="match status" value="1"/>
</dbReference>
<feature type="domain" description="Glycosyltransferase family 28 N-terminal" evidence="11">
    <location>
        <begin position="6"/>
        <end position="142"/>
    </location>
</feature>
<dbReference type="GO" id="GO:0005975">
    <property type="term" value="P:carbohydrate metabolic process"/>
    <property type="evidence" value="ECO:0007669"/>
    <property type="project" value="InterPro"/>
</dbReference>
<dbReference type="NCBIfam" id="TIGR01133">
    <property type="entry name" value="murG"/>
    <property type="match status" value="1"/>
</dbReference>
<dbReference type="SUPFAM" id="SSF53756">
    <property type="entry name" value="UDP-Glycosyltransferase/glycogen phosphorylase"/>
    <property type="match status" value="1"/>
</dbReference>
<evidence type="ECO:0000256" key="9">
    <source>
        <dbReference type="ARBA" id="ARBA00023316"/>
    </source>
</evidence>
<dbReference type="EC" id="2.4.1.227" evidence="10"/>
<keyword evidence="8 10" id="KW-0131">Cell cycle</keyword>
<evidence type="ECO:0000256" key="6">
    <source>
        <dbReference type="ARBA" id="ARBA00022984"/>
    </source>
</evidence>
<dbReference type="UniPathway" id="UPA00219"/>
<feature type="binding site" evidence="10">
    <location>
        <begin position="12"/>
        <end position="14"/>
    </location>
    <ligand>
        <name>UDP-N-acetyl-alpha-D-glucosamine</name>
        <dbReference type="ChEBI" id="CHEBI:57705"/>
    </ligand>
</feature>
<accession>A0A7R6R081</accession>
<dbReference type="HAMAP" id="MF_00033">
    <property type="entry name" value="MurG"/>
    <property type="match status" value="1"/>
</dbReference>
<sequence>MNKTLLVMAGGTGGHIFPALAVADVLRQQGWRIVWLGNPTGMEAKLVPANGYECAWVQFGALRGKGIMRKLLLPVTLLRACLAARQVIKDVRPDVVLGMGGYITFPGGVMARLAGVPLVVHEQNAVAGLANKTLSRIATRVLTGFPDTLPEGQWVGNPVRADIAGLPAPEARFAARATNEPLHVLVVGGSLGAQALNQNLPLAIAQLAGAERPVIRHQTGPRDLVAVQSAYAAIDANADVQAFINDMASAFEWADVVVCRAGALTVAELAAAGVASVLVPFPHAVDDHQRVNAEFLVRGNAGHCIIQRELTVENLAQLLRQPREQLLQQAIAARALARPEAAQTVATICEELAA</sequence>
<keyword evidence="5 10" id="KW-0133">Cell shape</keyword>
<proteinExistence type="inferred from homology"/>
<keyword evidence="7 10" id="KW-0472">Membrane</keyword>